<organism evidence="2 3">
    <name type="scientific">Thelohanellus kitauei</name>
    <name type="common">Myxosporean</name>
    <dbReference type="NCBI Taxonomy" id="669202"/>
    <lineage>
        <taxon>Eukaryota</taxon>
        <taxon>Metazoa</taxon>
        <taxon>Cnidaria</taxon>
        <taxon>Myxozoa</taxon>
        <taxon>Myxosporea</taxon>
        <taxon>Bivalvulida</taxon>
        <taxon>Platysporina</taxon>
        <taxon>Myxobolidae</taxon>
        <taxon>Thelohanellus</taxon>
    </lineage>
</organism>
<name>A0A0C2NHN3_THEKT</name>
<feature type="compositionally biased region" description="Polar residues" evidence="1">
    <location>
        <begin position="79"/>
        <end position="93"/>
    </location>
</feature>
<reference evidence="2 3" key="1">
    <citation type="journal article" date="2014" name="Genome Biol. Evol.">
        <title>The genome of the myxosporean Thelohanellus kitauei shows adaptations to nutrient acquisition within its fish host.</title>
        <authorList>
            <person name="Yang Y."/>
            <person name="Xiong J."/>
            <person name="Zhou Z."/>
            <person name="Huo F."/>
            <person name="Miao W."/>
            <person name="Ran C."/>
            <person name="Liu Y."/>
            <person name="Zhang J."/>
            <person name="Feng J."/>
            <person name="Wang M."/>
            <person name="Wang M."/>
            <person name="Wang L."/>
            <person name="Yao B."/>
        </authorList>
    </citation>
    <scope>NUCLEOTIDE SEQUENCE [LARGE SCALE GENOMIC DNA]</scope>
    <source>
        <strain evidence="2">Wuqing</strain>
    </source>
</reference>
<sequence length="105" mass="11874">MQSISQNPYSQYPGPTMNTGAQTWNQSNQYSNQAYRPMDQSQFQPQRQATNYISSPFASVDPFLSLKDSLSQPVRPMQELSQRPEQAGLINTNEKAKASKNPFLD</sequence>
<comment type="caution">
    <text evidence="2">The sequence shown here is derived from an EMBL/GenBank/DDBJ whole genome shotgun (WGS) entry which is preliminary data.</text>
</comment>
<accession>A0A0C2NHN3</accession>
<evidence type="ECO:0000313" key="3">
    <source>
        <dbReference type="Proteomes" id="UP000031668"/>
    </source>
</evidence>
<protein>
    <submittedName>
        <fullName evidence="2">Uncharacterized protein</fullName>
    </submittedName>
</protein>
<feature type="compositionally biased region" description="Polar residues" evidence="1">
    <location>
        <begin position="16"/>
        <end position="26"/>
    </location>
</feature>
<keyword evidence="3" id="KW-1185">Reference proteome</keyword>
<feature type="compositionally biased region" description="Polar residues" evidence="1">
    <location>
        <begin position="1"/>
        <end position="10"/>
    </location>
</feature>
<dbReference type="AlphaFoldDB" id="A0A0C2NHN3"/>
<feature type="region of interest" description="Disordered" evidence="1">
    <location>
        <begin position="1"/>
        <end position="26"/>
    </location>
</feature>
<feature type="region of interest" description="Disordered" evidence="1">
    <location>
        <begin position="72"/>
        <end position="105"/>
    </location>
</feature>
<proteinExistence type="predicted"/>
<evidence type="ECO:0000256" key="1">
    <source>
        <dbReference type="SAM" id="MobiDB-lite"/>
    </source>
</evidence>
<dbReference type="EMBL" id="JWZT01000794">
    <property type="protein sequence ID" value="KII73532.1"/>
    <property type="molecule type" value="Genomic_DNA"/>
</dbReference>
<dbReference type="Proteomes" id="UP000031668">
    <property type="component" value="Unassembled WGS sequence"/>
</dbReference>
<gene>
    <name evidence="2" type="ORF">RF11_05359</name>
</gene>
<evidence type="ECO:0000313" key="2">
    <source>
        <dbReference type="EMBL" id="KII73532.1"/>
    </source>
</evidence>